<feature type="binding site" evidence="14">
    <location>
        <position position="136"/>
    </location>
    <ligand>
        <name>L-threonine</name>
        <dbReference type="ChEBI" id="CHEBI:57926"/>
    </ligand>
</feature>
<dbReference type="PROSITE" id="PS51163">
    <property type="entry name" value="YRDC"/>
    <property type="match status" value="1"/>
</dbReference>
<dbReference type="Pfam" id="PF03481">
    <property type="entry name" value="Sua5_C"/>
    <property type="match status" value="1"/>
</dbReference>
<feature type="binding site" evidence="14">
    <location>
        <position position="30"/>
    </location>
    <ligand>
        <name>L-threonine</name>
        <dbReference type="ChEBI" id="CHEBI:57926"/>
    </ligand>
</feature>
<evidence type="ECO:0000313" key="20">
    <source>
        <dbReference type="Proteomes" id="UP000429811"/>
    </source>
</evidence>
<evidence type="ECO:0000259" key="15">
    <source>
        <dbReference type="PROSITE" id="PS51163"/>
    </source>
</evidence>
<comment type="function">
    <text evidence="13">Required for the formation of a threonylcarbamoyl group on adenosine at position 37 (t(6)A37) in tRNAs that read codons beginning with adenine.</text>
</comment>
<feature type="binding site" evidence="14">
    <location>
        <position position="138"/>
    </location>
    <ligand>
        <name>ATP</name>
        <dbReference type="ChEBI" id="CHEBI:30616"/>
    </ligand>
</feature>
<gene>
    <name evidence="19" type="ORF">GKE90_00645</name>
    <name evidence="18" type="ORF">GKE97_00725</name>
    <name evidence="16" type="ORF">PND83_09455</name>
    <name evidence="17" type="ORF">PNE06_07360</name>
</gene>
<organism evidence="19 20">
    <name type="scientific">Flavonifractor plautii</name>
    <name type="common">Fusobacterium plautii</name>
    <dbReference type="NCBI Taxonomy" id="292800"/>
    <lineage>
        <taxon>Bacteria</taxon>
        <taxon>Bacillati</taxon>
        <taxon>Bacillota</taxon>
        <taxon>Clostridia</taxon>
        <taxon>Eubacteriales</taxon>
        <taxon>Oscillospiraceae</taxon>
        <taxon>Flavonifractor</taxon>
    </lineage>
</organism>
<comment type="subcellular location">
    <subcellularLocation>
        <location evidence="1 13">Cytoplasm</location>
    </subcellularLocation>
</comment>
<dbReference type="NCBIfam" id="TIGR00057">
    <property type="entry name" value="L-threonylcarbamoyladenylate synthase"/>
    <property type="match status" value="1"/>
</dbReference>
<dbReference type="GO" id="GO:0000049">
    <property type="term" value="F:tRNA binding"/>
    <property type="evidence" value="ECO:0007669"/>
    <property type="project" value="TreeGrafter"/>
</dbReference>
<dbReference type="GO" id="GO:0008033">
    <property type="term" value="P:tRNA processing"/>
    <property type="evidence" value="ECO:0007669"/>
    <property type="project" value="UniProtKB-KW"/>
</dbReference>
<dbReference type="Gene3D" id="3.90.870.10">
    <property type="entry name" value="DHBP synthase"/>
    <property type="match status" value="1"/>
</dbReference>
<proteinExistence type="inferred from homology"/>
<evidence type="ECO:0000313" key="17">
    <source>
        <dbReference type="EMBL" id="MDB7932890.1"/>
    </source>
</evidence>
<dbReference type="Proteomes" id="UP001211006">
    <property type="component" value="Unassembled WGS sequence"/>
</dbReference>
<name>A0A174JNW5_FLAPL</name>
<evidence type="ECO:0000313" key="21">
    <source>
        <dbReference type="Proteomes" id="UP000434475"/>
    </source>
</evidence>
<dbReference type="EC" id="2.7.7.87" evidence="3 13"/>
<dbReference type="AlphaFoldDB" id="A0A174JNW5"/>
<evidence type="ECO:0000256" key="10">
    <source>
        <dbReference type="ARBA" id="ARBA00022840"/>
    </source>
</evidence>
<evidence type="ECO:0000313" key="19">
    <source>
        <dbReference type="EMBL" id="MSB47218.1"/>
    </source>
</evidence>
<evidence type="ECO:0000256" key="8">
    <source>
        <dbReference type="ARBA" id="ARBA00022695"/>
    </source>
</evidence>
<evidence type="ECO:0000256" key="2">
    <source>
        <dbReference type="ARBA" id="ARBA00007663"/>
    </source>
</evidence>
<keyword evidence="10 13" id="KW-0067">ATP-binding</keyword>
<dbReference type="Gene3D" id="3.40.50.11030">
    <property type="entry name" value="Threonylcarbamoyl-AMP synthase, C-terminal domain"/>
    <property type="match status" value="1"/>
</dbReference>
<keyword evidence="6 13" id="KW-0808">Transferase</keyword>
<feature type="binding site" evidence="14">
    <location>
        <position position="57"/>
    </location>
    <ligand>
        <name>ATP</name>
        <dbReference type="ChEBI" id="CHEBI:30616"/>
    </ligand>
</feature>
<dbReference type="GO" id="GO:0005737">
    <property type="term" value="C:cytoplasm"/>
    <property type="evidence" value="ECO:0007669"/>
    <property type="project" value="UniProtKB-SubCell"/>
</dbReference>
<dbReference type="InterPro" id="IPR010923">
    <property type="entry name" value="T(6)A37_SUA5"/>
</dbReference>
<dbReference type="Proteomes" id="UP001211173">
    <property type="component" value="Unassembled WGS sequence"/>
</dbReference>
<evidence type="ECO:0000256" key="1">
    <source>
        <dbReference type="ARBA" id="ARBA00004496"/>
    </source>
</evidence>
<keyword evidence="5 13" id="KW-0963">Cytoplasm</keyword>
<feature type="binding site" evidence="14">
    <location>
        <position position="232"/>
    </location>
    <ligand>
        <name>ATP</name>
        <dbReference type="ChEBI" id="CHEBI:30616"/>
    </ligand>
</feature>
<dbReference type="PIRSF" id="PIRSF004930">
    <property type="entry name" value="Tln_factor_SUA5"/>
    <property type="match status" value="1"/>
</dbReference>
<feature type="binding site" evidence="14">
    <location>
        <position position="53"/>
    </location>
    <ligand>
        <name>ATP</name>
        <dbReference type="ChEBI" id="CHEBI:30616"/>
    </ligand>
</feature>
<dbReference type="InterPro" id="IPR006070">
    <property type="entry name" value="Sua5-like_dom"/>
</dbReference>
<dbReference type="RefSeq" id="WP_007495617.1">
    <property type="nucleotide sequence ID" value="NZ_AP031431.1"/>
</dbReference>
<feature type="binding site" evidence="14">
    <location>
        <position position="62"/>
    </location>
    <ligand>
        <name>L-threonine</name>
        <dbReference type="ChEBI" id="CHEBI:57926"/>
    </ligand>
</feature>
<evidence type="ECO:0000256" key="9">
    <source>
        <dbReference type="ARBA" id="ARBA00022741"/>
    </source>
</evidence>
<evidence type="ECO:0000256" key="7">
    <source>
        <dbReference type="ARBA" id="ARBA00022694"/>
    </source>
</evidence>
<evidence type="ECO:0000313" key="16">
    <source>
        <dbReference type="EMBL" id="MDB7906198.1"/>
    </source>
</evidence>
<evidence type="ECO:0000256" key="11">
    <source>
        <dbReference type="ARBA" id="ARBA00029774"/>
    </source>
</evidence>
<comment type="catalytic activity">
    <reaction evidence="12 13">
        <text>L-threonine + hydrogencarbonate + ATP = L-threonylcarbamoyladenylate + diphosphate + H2O</text>
        <dbReference type="Rhea" id="RHEA:36407"/>
        <dbReference type="ChEBI" id="CHEBI:15377"/>
        <dbReference type="ChEBI" id="CHEBI:17544"/>
        <dbReference type="ChEBI" id="CHEBI:30616"/>
        <dbReference type="ChEBI" id="CHEBI:33019"/>
        <dbReference type="ChEBI" id="CHEBI:57926"/>
        <dbReference type="ChEBI" id="CHEBI:73682"/>
        <dbReference type="EC" id="2.7.7.87"/>
    </reaction>
</comment>
<dbReference type="FunFam" id="3.90.870.10:FF:000009">
    <property type="entry name" value="Threonylcarbamoyl-AMP synthase, putative"/>
    <property type="match status" value="1"/>
</dbReference>
<feature type="binding site" evidence="14">
    <location>
        <position position="146"/>
    </location>
    <ligand>
        <name>ATP</name>
        <dbReference type="ChEBI" id="CHEBI:30616"/>
    </ligand>
</feature>
<dbReference type="Pfam" id="PF01300">
    <property type="entry name" value="Sua5_yciO_yrdC"/>
    <property type="match status" value="1"/>
</dbReference>
<keyword evidence="9 13" id="KW-0547">Nucleotide-binding</keyword>
<keyword evidence="8 13" id="KW-0548">Nucleotidyltransferase</keyword>
<evidence type="ECO:0000256" key="4">
    <source>
        <dbReference type="ARBA" id="ARBA00015492"/>
    </source>
</evidence>
<evidence type="ECO:0000256" key="6">
    <source>
        <dbReference type="ARBA" id="ARBA00022679"/>
    </source>
</evidence>
<dbReference type="GO" id="GO:0005524">
    <property type="term" value="F:ATP binding"/>
    <property type="evidence" value="ECO:0007669"/>
    <property type="project" value="UniProtKB-UniRule"/>
</dbReference>
<dbReference type="PANTHER" id="PTHR17490">
    <property type="entry name" value="SUA5"/>
    <property type="match status" value="1"/>
</dbReference>
<dbReference type="EMBL" id="WKPO01000001">
    <property type="protein sequence ID" value="MSB47218.1"/>
    <property type="molecule type" value="Genomic_DNA"/>
</dbReference>
<feature type="binding site" evidence="14">
    <location>
        <position position="190"/>
    </location>
    <ligand>
        <name>ATP</name>
        <dbReference type="ChEBI" id="CHEBI:30616"/>
    </ligand>
</feature>
<dbReference type="Proteomes" id="UP000434475">
    <property type="component" value="Unassembled WGS sequence"/>
</dbReference>
<evidence type="ECO:0000256" key="5">
    <source>
        <dbReference type="ARBA" id="ARBA00022490"/>
    </source>
</evidence>
<dbReference type="GO" id="GO:0006450">
    <property type="term" value="P:regulation of translational fidelity"/>
    <property type="evidence" value="ECO:0007669"/>
    <property type="project" value="TreeGrafter"/>
</dbReference>
<sequence>MHTQRLQPRDTAEAAEILRRGGLLGIPTETVYGLGANGLNPDAVGRIFAAKGRPQDNPLILHIPSADWLERYCGDIPDTAYALAERFWPGPLTMVLRRKRVVPDVVTAGLDTVGMRCPAHPVCRAILAAADVPVAAPSGNTSGRPSPTNMADMLEDMDGKIDGIVDGGPCAVGVESTIVDLTVMPPRLLRPGGVTLEQLRDALGEVAVDPAVTRLMGAGEQPRAPGMKYRHYAPKAPVTVVQGAPAAAARYIQAHMAPGDGVICFDEYAGLFAGHPLEQLGPSTDVPEQARRVFEALRWFDGTGVSHIWAQCPAAAGIGLAVANRLNKAAGFHIVRAE</sequence>
<dbReference type="GO" id="GO:0003725">
    <property type="term" value="F:double-stranded RNA binding"/>
    <property type="evidence" value="ECO:0007669"/>
    <property type="project" value="UniProtKB-UniRule"/>
</dbReference>
<evidence type="ECO:0000256" key="14">
    <source>
        <dbReference type="PIRSR" id="PIRSR004930-1"/>
    </source>
</evidence>
<dbReference type="EMBL" id="JAQLWV010000008">
    <property type="protein sequence ID" value="MDB7932890.1"/>
    <property type="molecule type" value="Genomic_DNA"/>
</dbReference>
<dbReference type="InterPro" id="IPR005145">
    <property type="entry name" value="Sua5_C"/>
</dbReference>
<evidence type="ECO:0000256" key="3">
    <source>
        <dbReference type="ARBA" id="ARBA00012584"/>
    </source>
</evidence>
<evidence type="ECO:0000256" key="12">
    <source>
        <dbReference type="ARBA" id="ARBA00048366"/>
    </source>
</evidence>
<protein>
    <recommendedName>
        <fullName evidence="4 13">Threonylcarbamoyl-AMP synthase</fullName>
        <shortName evidence="13">TC-AMP synthase</shortName>
        <ecNumber evidence="3 13">2.7.7.87</ecNumber>
    </recommendedName>
    <alternativeName>
        <fullName evidence="11 13">L-threonylcarbamoyladenylate synthase</fullName>
    </alternativeName>
</protein>
<comment type="caution">
    <text evidence="19">The sequence shown here is derived from an EMBL/GenBank/DDBJ whole genome shotgun (WGS) entry which is preliminary data.</text>
</comment>
<comment type="similarity">
    <text evidence="2 13">Belongs to the SUA5 family.</text>
</comment>
<dbReference type="EMBL" id="JAQLWO010000009">
    <property type="protein sequence ID" value="MDB7906198.1"/>
    <property type="molecule type" value="Genomic_DNA"/>
</dbReference>
<feature type="binding site" evidence="14">
    <location>
        <position position="116"/>
    </location>
    <ligand>
        <name>L-threonine</name>
        <dbReference type="ChEBI" id="CHEBI:57926"/>
    </ligand>
</feature>
<dbReference type="EMBL" id="WKPR01000001">
    <property type="protein sequence ID" value="MSB18038.1"/>
    <property type="molecule type" value="Genomic_DNA"/>
</dbReference>
<evidence type="ECO:0000256" key="13">
    <source>
        <dbReference type="PIRNR" id="PIRNR004930"/>
    </source>
</evidence>
<dbReference type="InterPro" id="IPR050156">
    <property type="entry name" value="TC-AMP_synthase_SUA5"/>
</dbReference>
<dbReference type="PANTHER" id="PTHR17490:SF16">
    <property type="entry name" value="THREONYLCARBAMOYL-AMP SYNTHASE"/>
    <property type="match status" value="1"/>
</dbReference>
<keyword evidence="7 13" id="KW-0819">tRNA processing</keyword>
<feature type="binding site" evidence="14">
    <location>
        <position position="112"/>
    </location>
    <ligand>
        <name>ATP</name>
        <dbReference type="ChEBI" id="CHEBI:30616"/>
    </ligand>
</feature>
<feature type="binding site" evidence="14">
    <location>
        <position position="176"/>
    </location>
    <ligand>
        <name>L-threonine</name>
        <dbReference type="ChEBI" id="CHEBI:57926"/>
    </ligand>
</feature>
<dbReference type="GeneID" id="63973579"/>
<dbReference type="InterPro" id="IPR017945">
    <property type="entry name" value="DHBP_synth_RibB-like_a/b_dom"/>
</dbReference>
<feature type="domain" description="YrdC-like" evidence="15">
    <location>
        <begin position="8"/>
        <end position="194"/>
    </location>
</feature>
<reference evidence="20 21" key="1">
    <citation type="journal article" date="2019" name="Nat. Med.">
        <title>A library of human gut bacterial isolates paired with longitudinal multiomics data enables mechanistic microbiome research.</title>
        <authorList>
            <person name="Poyet M."/>
            <person name="Groussin M."/>
            <person name="Gibbons S.M."/>
            <person name="Avila-Pacheco J."/>
            <person name="Jiang X."/>
            <person name="Kearney S.M."/>
            <person name="Perrotta A.R."/>
            <person name="Berdy B."/>
            <person name="Zhao S."/>
            <person name="Lieberman T.D."/>
            <person name="Swanson P.K."/>
            <person name="Smith M."/>
            <person name="Roesemann S."/>
            <person name="Alexander J.E."/>
            <person name="Rich S.A."/>
            <person name="Livny J."/>
            <person name="Vlamakis H."/>
            <person name="Clish C."/>
            <person name="Bullock K."/>
            <person name="Deik A."/>
            <person name="Scott J."/>
            <person name="Pierce K.A."/>
            <person name="Xavier R.J."/>
            <person name="Alm E.J."/>
        </authorList>
    </citation>
    <scope>NUCLEOTIDE SEQUENCE [LARGE SCALE GENOMIC DNA]</scope>
    <source>
        <strain evidence="18 21">BIOML-A2</strain>
        <strain evidence="19 20">BIOML-A5</strain>
    </source>
</reference>
<dbReference type="GO" id="GO:0061710">
    <property type="term" value="F:L-threonylcarbamoyladenylate synthase"/>
    <property type="evidence" value="ECO:0007669"/>
    <property type="project" value="UniProtKB-EC"/>
</dbReference>
<evidence type="ECO:0000313" key="18">
    <source>
        <dbReference type="EMBL" id="MSB18038.1"/>
    </source>
</evidence>
<dbReference type="SUPFAM" id="SSF55821">
    <property type="entry name" value="YrdC/RibB"/>
    <property type="match status" value="1"/>
</dbReference>
<accession>A0A174JNW5</accession>
<reference evidence="16" key="2">
    <citation type="submission" date="2023-01" db="EMBL/GenBank/DDBJ databases">
        <title>Human gut microbiome strain richness.</title>
        <authorList>
            <person name="Chen-Liaw A."/>
        </authorList>
    </citation>
    <scope>NUCLEOTIDE SEQUENCE</scope>
    <source>
        <strain evidence="17">1001287st1_F4_1001285I_161205</strain>
        <strain evidence="16">2225st1_A6_2225SCRN_200828</strain>
    </source>
</reference>
<dbReference type="Proteomes" id="UP000429811">
    <property type="component" value="Unassembled WGS sequence"/>
</dbReference>
<dbReference type="InterPro" id="IPR038385">
    <property type="entry name" value="Sua5/YwlC_C"/>
</dbReference>